<proteinExistence type="predicted"/>
<keyword evidence="2" id="KW-1185">Reference proteome</keyword>
<dbReference type="EMBL" id="JBHFNS010000036">
    <property type="protein sequence ID" value="MFB2935269.1"/>
    <property type="molecule type" value="Genomic_DNA"/>
</dbReference>
<organism evidence="1 2">
    <name type="scientific">Floridaenema fluviatile BLCC-F154</name>
    <dbReference type="NCBI Taxonomy" id="3153640"/>
    <lineage>
        <taxon>Bacteria</taxon>
        <taxon>Bacillati</taxon>
        <taxon>Cyanobacteriota</taxon>
        <taxon>Cyanophyceae</taxon>
        <taxon>Oscillatoriophycideae</taxon>
        <taxon>Aerosakkonematales</taxon>
        <taxon>Aerosakkonemataceae</taxon>
        <taxon>Floridanema</taxon>
        <taxon>Floridanema fluviatile</taxon>
    </lineage>
</organism>
<name>A0ABV4Y8Y4_9CYAN</name>
<dbReference type="Proteomes" id="UP001576776">
    <property type="component" value="Unassembled WGS sequence"/>
</dbReference>
<dbReference type="RefSeq" id="WP_413256785.1">
    <property type="nucleotide sequence ID" value="NZ_JBHFNS010000036.1"/>
</dbReference>
<evidence type="ECO:0000313" key="2">
    <source>
        <dbReference type="Proteomes" id="UP001576776"/>
    </source>
</evidence>
<comment type="caution">
    <text evidence="1">The sequence shown here is derived from an EMBL/GenBank/DDBJ whole genome shotgun (WGS) entry which is preliminary data.</text>
</comment>
<sequence length="78" mass="8622">MPLILTWLIFVASRFVTVVETTLTASSSPCSKRVICPWGGGVVVPMILTLSKVFNGNKTSRAVLRQIFSVALEEIWVR</sequence>
<protein>
    <recommendedName>
        <fullName evidence="3">Secreted protein</fullName>
    </recommendedName>
</protein>
<reference evidence="1 2" key="1">
    <citation type="submission" date="2024-09" db="EMBL/GenBank/DDBJ databases">
        <title>Floridaenema gen nov. (Aerosakkonemataceae, Aerosakkonematales ord. nov., Cyanobacteria) from benthic tropical and subtropical fresh waters, with the description of four new species.</title>
        <authorList>
            <person name="Moretto J.A."/>
            <person name="Berthold D.E."/>
            <person name="Lefler F.W."/>
            <person name="Huang I.-S."/>
            <person name="Laughinghouse H. IV."/>
        </authorList>
    </citation>
    <scope>NUCLEOTIDE SEQUENCE [LARGE SCALE GENOMIC DNA]</scope>
    <source>
        <strain evidence="1 2">BLCC-F154</strain>
    </source>
</reference>
<gene>
    <name evidence="1" type="ORF">ACE1B6_08315</name>
</gene>
<accession>A0ABV4Y8Y4</accession>
<evidence type="ECO:0000313" key="1">
    <source>
        <dbReference type="EMBL" id="MFB2935269.1"/>
    </source>
</evidence>
<evidence type="ECO:0008006" key="3">
    <source>
        <dbReference type="Google" id="ProtNLM"/>
    </source>
</evidence>